<comment type="caution">
    <text evidence="2">The sequence shown here is derived from an EMBL/GenBank/DDBJ whole genome shotgun (WGS) entry which is preliminary data.</text>
</comment>
<dbReference type="AlphaFoldDB" id="A0A5C8PGP6"/>
<dbReference type="Proteomes" id="UP000321638">
    <property type="component" value="Unassembled WGS sequence"/>
</dbReference>
<organism evidence="2 3">
    <name type="scientific">Vineibacter terrae</name>
    <dbReference type="NCBI Taxonomy" id="2586908"/>
    <lineage>
        <taxon>Bacteria</taxon>
        <taxon>Pseudomonadati</taxon>
        <taxon>Pseudomonadota</taxon>
        <taxon>Alphaproteobacteria</taxon>
        <taxon>Hyphomicrobiales</taxon>
        <taxon>Vineibacter</taxon>
    </lineage>
</organism>
<dbReference type="OrthoDB" id="9801400at2"/>
<name>A0A5C8PGP6_9HYPH</name>
<keyword evidence="3" id="KW-1185">Reference proteome</keyword>
<evidence type="ECO:0000313" key="2">
    <source>
        <dbReference type="EMBL" id="TXL72795.1"/>
    </source>
</evidence>
<proteinExistence type="predicted"/>
<gene>
    <name evidence="2" type="primary">pcaD</name>
    <name evidence="2" type="ORF">FHP25_23780</name>
</gene>
<dbReference type="EMBL" id="VDUZ01000030">
    <property type="protein sequence ID" value="TXL72795.1"/>
    <property type="molecule type" value="Genomic_DNA"/>
</dbReference>
<dbReference type="GO" id="GO:0047570">
    <property type="term" value="F:3-oxoadipate enol-lactonase activity"/>
    <property type="evidence" value="ECO:0007669"/>
    <property type="project" value="UniProtKB-EC"/>
</dbReference>
<dbReference type="RefSeq" id="WP_147849478.1">
    <property type="nucleotide sequence ID" value="NZ_VDUZ01000030.1"/>
</dbReference>
<dbReference type="InterPro" id="IPR000073">
    <property type="entry name" value="AB_hydrolase_1"/>
</dbReference>
<reference evidence="2 3" key="1">
    <citation type="submission" date="2019-06" db="EMBL/GenBank/DDBJ databases">
        <title>New taxonomy in bacterial strain CC-CFT640, isolated from vineyard.</title>
        <authorList>
            <person name="Lin S.-Y."/>
            <person name="Tsai C.-F."/>
            <person name="Young C.-C."/>
        </authorList>
    </citation>
    <scope>NUCLEOTIDE SEQUENCE [LARGE SCALE GENOMIC DNA]</scope>
    <source>
        <strain evidence="2 3">CC-CFT640</strain>
    </source>
</reference>
<dbReference type="EC" id="3.1.1.24" evidence="2"/>
<evidence type="ECO:0000313" key="3">
    <source>
        <dbReference type="Proteomes" id="UP000321638"/>
    </source>
</evidence>
<dbReference type="SUPFAM" id="SSF53474">
    <property type="entry name" value="alpha/beta-Hydrolases"/>
    <property type="match status" value="1"/>
</dbReference>
<protein>
    <submittedName>
        <fullName evidence="2">3-oxoadipate enol-lactonase</fullName>
        <ecNumber evidence="2">3.1.1.24</ecNumber>
    </submittedName>
</protein>
<sequence>MLLNIDGHRIYYDMVGPDSAPIVCFTHSLSSDGGMWQEQVPILLGAGFRVLRLDMRGHGGSDPVAGDYTMAILAGDVVKALDALGIDTVHYIGLSIGGMIGQALLQDHGQRLRSAMLCDTLPGTPPGSEATWDERKTAVRQANGLATIADGTIDRWFTPAFKDRNPARWRQIRDTIIGTTPQGFLGCAAAIQSFNFEDRLHTIKVPTLVVCGDQDPGTPPDRNRLIAEKIPGGRYEEIKNARHLPNVEHPEVFNPVMVSWLRQNR</sequence>
<dbReference type="InterPro" id="IPR026968">
    <property type="entry name" value="PcaD/CatD"/>
</dbReference>
<dbReference type="Gene3D" id="3.40.50.1820">
    <property type="entry name" value="alpha/beta hydrolase"/>
    <property type="match status" value="1"/>
</dbReference>
<dbReference type="NCBIfam" id="TIGR02427">
    <property type="entry name" value="protocat_pcaD"/>
    <property type="match status" value="1"/>
</dbReference>
<dbReference type="PRINTS" id="PR00412">
    <property type="entry name" value="EPOXHYDRLASE"/>
</dbReference>
<keyword evidence="2" id="KW-0378">Hydrolase</keyword>
<dbReference type="PANTHER" id="PTHR43798">
    <property type="entry name" value="MONOACYLGLYCEROL LIPASE"/>
    <property type="match status" value="1"/>
</dbReference>
<dbReference type="InterPro" id="IPR029058">
    <property type="entry name" value="AB_hydrolase_fold"/>
</dbReference>
<dbReference type="Pfam" id="PF00561">
    <property type="entry name" value="Abhydrolase_1"/>
    <property type="match status" value="1"/>
</dbReference>
<dbReference type="PRINTS" id="PR00111">
    <property type="entry name" value="ABHYDROLASE"/>
</dbReference>
<dbReference type="InterPro" id="IPR000639">
    <property type="entry name" value="Epox_hydrolase-like"/>
</dbReference>
<dbReference type="GO" id="GO:0042952">
    <property type="term" value="P:beta-ketoadipate pathway"/>
    <property type="evidence" value="ECO:0007669"/>
    <property type="project" value="InterPro"/>
</dbReference>
<accession>A0A5C8PGP6</accession>
<dbReference type="InterPro" id="IPR050266">
    <property type="entry name" value="AB_hydrolase_sf"/>
</dbReference>
<feature type="domain" description="AB hydrolase-1" evidence="1">
    <location>
        <begin position="21"/>
        <end position="250"/>
    </location>
</feature>
<evidence type="ECO:0000259" key="1">
    <source>
        <dbReference type="Pfam" id="PF00561"/>
    </source>
</evidence>